<dbReference type="AlphaFoldDB" id="A0A9X6NL36"/>
<dbReference type="EMBL" id="MTYJ01000451">
    <property type="protein sequence ID" value="OWA54743.1"/>
    <property type="molecule type" value="Genomic_DNA"/>
</dbReference>
<reference evidence="2" key="1">
    <citation type="submission" date="2017-01" db="EMBL/GenBank/DDBJ databases">
        <title>Comparative genomics of anhydrobiosis in the tardigrade Hypsibius dujardini.</title>
        <authorList>
            <person name="Yoshida Y."/>
            <person name="Koutsovoulos G."/>
            <person name="Laetsch D."/>
            <person name="Stevens L."/>
            <person name="Kumar S."/>
            <person name="Horikawa D."/>
            <person name="Ishino K."/>
            <person name="Komine S."/>
            <person name="Tomita M."/>
            <person name="Blaxter M."/>
            <person name="Arakawa K."/>
        </authorList>
    </citation>
    <scope>NUCLEOTIDE SEQUENCE [LARGE SCALE GENOMIC DNA]</scope>
    <source>
        <strain evidence="2">Z151</strain>
    </source>
</reference>
<dbReference type="Proteomes" id="UP000192578">
    <property type="component" value="Unassembled WGS sequence"/>
</dbReference>
<name>A0A9X6NL36_HYPEX</name>
<evidence type="ECO:0000313" key="1">
    <source>
        <dbReference type="EMBL" id="OWA54743.1"/>
    </source>
</evidence>
<comment type="caution">
    <text evidence="1">The sequence shown here is derived from an EMBL/GenBank/DDBJ whole genome shotgun (WGS) entry which is preliminary data.</text>
</comment>
<organism evidence="1 2">
    <name type="scientific">Hypsibius exemplaris</name>
    <name type="common">Freshwater tardigrade</name>
    <dbReference type="NCBI Taxonomy" id="2072580"/>
    <lineage>
        <taxon>Eukaryota</taxon>
        <taxon>Metazoa</taxon>
        <taxon>Ecdysozoa</taxon>
        <taxon>Tardigrada</taxon>
        <taxon>Eutardigrada</taxon>
        <taxon>Parachela</taxon>
        <taxon>Hypsibioidea</taxon>
        <taxon>Hypsibiidae</taxon>
        <taxon>Hypsibius</taxon>
    </lineage>
</organism>
<proteinExistence type="predicted"/>
<evidence type="ECO:0000313" key="2">
    <source>
        <dbReference type="Proteomes" id="UP000192578"/>
    </source>
</evidence>
<accession>A0A9X6NL36</accession>
<sequence>MKQYLCFTKNLRQATRILPAPKFTRERTTWKFLPQLMVLTYTRTHVKVVALSTVVTFTGHWDDGTTASVSYSVLLAISAVRIPPDLVKVPETLAE</sequence>
<gene>
    <name evidence="1" type="ORF">BV898_19142</name>
</gene>
<keyword evidence="2" id="KW-1185">Reference proteome</keyword>
<protein>
    <submittedName>
        <fullName evidence="1">Uncharacterized protein</fullName>
    </submittedName>
</protein>